<evidence type="ECO:0000313" key="3">
    <source>
        <dbReference type="EMBL" id="OFC71190.1"/>
    </source>
</evidence>
<keyword evidence="4" id="KW-1185">Reference proteome</keyword>
<proteinExistence type="predicted"/>
<protein>
    <submittedName>
        <fullName evidence="3">Uncharacterized protein</fullName>
    </submittedName>
</protein>
<dbReference type="Pfam" id="PF20567">
    <property type="entry name" value="DUF6776"/>
    <property type="match status" value="1"/>
</dbReference>
<dbReference type="AlphaFoldDB" id="A0A1E7ZCG9"/>
<gene>
    <name evidence="3" type="ORF">BFC18_08475</name>
</gene>
<dbReference type="Proteomes" id="UP000175691">
    <property type="component" value="Unassembled WGS sequence"/>
</dbReference>
<dbReference type="STRING" id="1656094.BFC18_08475"/>
<keyword evidence="2" id="KW-0472">Membrane</keyword>
<feature type="coiled-coil region" evidence="1">
    <location>
        <begin position="56"/>
        <end position="111"/>
    </location>
</feature>
<evidence type="ECO:0000313" key="4">
    <source>
        <dbReference type="Proteomes" id="UP000175691"/>
    </source>
</evidence>
<comment type="caution">
    <text evidence="3">The sequence shown here is derived from an EMBL/GenBank/DDBJ whole genome shotgun (WGS) entry which is preliminary data.</text>
</comment>
<dbReference type="OrthoDB" id="7056878at2"/>
<keyword evidence="1" id="KW-0175">Coiled coil</keyword>
<dbReference type="RefSeq" id="WP_070124771.1">
    <property type="nucleotide sequence ID" value="NZ_MDHN01000015.1"/>
</dbReference>
<reference evidence="3 4" key="1">
    <citation type="submission" date="2016-08" db="EMBL/GenBank/DDBJ databases">
        <authorList>
            <person name="Seilhamer J.J."/>
        </authorList>
    </citation>
    <scope>NUCLEOTIDE SEQUENCE [LARGE SCALE GENOMIC DNA]</scope>
    <source>
        <strain evidence="3 4">KCTC 42603</strain>
    </source>
</reference>
<dbReference type="InterPro" id="IPR046703">
    <property type="entry name" value="DUF6776"/>
</dbReference>
<dbReference type="EMBL" id="MDHN01000015">
    <property type="protein sequence ID" value="OFC71190.1"/>
    <property type="molecule type" value="Genomic_DNA"/>
</dbReference>
<keyword evidence="2" id="KW-0812">Transmembrane</keyword>
<feature type="transmembrane region" description="Helical" evidence="2">
    <location>
        <begin position="17"/>
        <end position="38"/>
    </location>
</feature>
<evidence type="ECO:0000256" key="1">
    <source>
        <dbReference type="SAM" id="Coils"/>
    </source>
</evidence>
<keyword evidence="2" id="KW-1133">Transmembrane helix</keyword>
<organism evidence="3 4">
    <name type="scientific">Alteromonas confluentis</name>
    <dbReference type="NCBI Taxonomy" id="1656094"/>
    <lineage>
        <taxon>Bacteria</taxon>
        <taxon>Pseudomonadati</taxon>
        <taxon>Pseudomonadota</taxon>
        <taxon>Gammaproteobacteria</taxon>
        <taxon>Alteromonadales</taxon>
        <taxon>Alteromonadaceae</taxon>
        <taxon>Alteromonas/Salinimonas group</taxon>
        <taxon>Alteromonas</taxon>
    </lineage>
</organism>
<sequence length="247" mass="27655">MKIPLNRAELVEKWGHFRFTVICVAMLILMLVFGYQIARFEMDEGAKASASESESVAFLAQQNKTLKNRVSELQVEAILADNSVAAMKKSLEEQLQQNRALEDRLSFYQRVVAPEVTQDGFFIDGVQVAASASDNRYRLTAVLLQQNENKTILKGELGITVRGALDGVPHEVSTSDTETFPSGPVKWGFKYFQTVDLEFTLPAGFVPEQIIFTTDVIQWKTKRGEYFNSLNWSDVFDSPVNAGSQDA</sequence>
<accession>A0A1E7ZCG9</accession>
<evidence type="ECO:0000256" key="2">
    <source>
        <dbReference type="SAM" id="Phobius"/>
    </source>
</evidence>
<name>A0A1E7ZCG9_9ALTE</name>